<dbReference type="InterPro" id="IPR018487">
    <property type="entry name" value="Hemopexin-like_repeat"/>
</dbReference>
<dbReference type="SMART" id="SM00120">
    <property type="entry name" value="HX"/>
    <property type="match status" value="3"/>
</dbReference>
<proteinExistence type="predicted"/>
<dbReference type="Pfam" id="PF26146">
    <property type="entry name" value="PI-PLC_X"/>
    <property type="match status" value="1"/>
</dbReference>
<dbReference type="SUPFAM" id="SSF50923">
    <property type="entry name" value="Hemopexin-like domain"/>
    <property type="match status" value="2"/>
</dbReference>
<accession>A0ABM1A958</accession>
<dbReference type="Pfam" id="PF00045">
    <property type="entry name" value="Hemopexin"/>
    <property type="match status" value="1"/>
</dbReference>
<keyword evidence="2" id="KW-1185">Reference proteome</keyword>
<evidence type="ECO:0000313" key="3">
    <source>
        <dbReference type="RefSeq" id="XP_012943202.2"/>
    </source>
</evidence>
<dbReference type="InterPro" id="IPR017946">
    <property type="entry name" value="PLC-like_Pdiesterase_TIM-brl"/>
</dbReference>
<dbReference type="CDD" id="cd08557">
    <property type="entry name" value="PI-PLCc_bacteria_like"/>
    <property type="match status" value="1"/>
</dbReference>
<reference evidence="3" key="1">
    <citation type="submission" date="2025-08" db="UniProtKB">
        <authorList>
            <consortium name="RefSeq"/>
        </authorList>
    </citation>
    <scope>IDENTIFICATION</scope>
</reference>
<dbReference type="GeneID" id="101851368"/>
<dbReference type="PROSITE" id="PS51642">
    <property type="entry name" value="HEMOPEXIN_2"/>
    <property type="match status" value="1"/>
</dbReference>
<dbReference type="Proteomes" id="UP000694888">
    <property type="component" value="Unplaced"/>
</dbReference>
<dbReference type="PANTHER" id="PTHR13593:SF140">
    <property type="entry name" value="PLC-LIKE PHOSPHODIESTERASE"/>
    <property type="match status" value="1"/>
</dbReference>
<organism evidence="2 3">
    <name type="scientific">Aplysia californica</name>
    <name type="common">California sea hare</name>
    <dbReference type="NCBI Taxonomy" id="6500"/>
    <lineage>
        <taxon>Eukaryota</taxon>
        <taxon>Metazoa</taxon>
        <taxon>Spiralia</taxon>
        <taxon>Lophotrochozoa</taxon>
        <taxon>Mollusca</taxon>
        <taxon>Gastropoda</taxon>
        <taxon>Heterobranchia</taxon>
        <taxon>Euthyneura</taxon>
        <taxon>Tectipleura</taxon>
        <taxon>Aplysiida</taxon>
        <taxon>Aplysioidea</taxon>
        <taxon>Aplysiidae</taxon>
        <taxon>Aplysia</taxon>
    </lineage>
</organism>
<name>A0ABM1A958_APLCA</name>
<dbReference type="Gene3D" id="3.20.20.190">
    <property type="entry name" value="Phosphatidylinositol (PI) phosphodiesterase"/>
    <property type="match status" value="1"/>
</dbReference>
<sequence>MRERMRHRREITSCNGDVRLCPLRLDQVTLPGLHNAGSGFAGGFGFLNCWMRNHGLNITEQLRRGIRHLDVDPCYETCGLLGTCHAFSCGGSVCAMIKQIREFMRENRNDVITVNFNHEIVDENKVFRGLSRQLEVQVRPLLNRYYRVSPRGAWPTLQRSIRINRRLFVFYAPIIENEPHSRLYYNRKKWIHSENLLASTWRPFSLSNGCEPMIALTNRMCESRKYKALVEVSVIPESGGACTHAMADACRPHVHQMLRACEAHRFPSHKSPNIVLVDWPEEASDDVTSVYHAVRHQNVRNIATHRPISCQVRVDAAFHMTNTSRSFFFVGQRLVEYDHDVGAQIASRSLDVLNISTHGDVSSAFFHETTRKIHVFQGCRKVELDPVTLTLVSGSEITRDPCTPVDAALTWNGMQILFEGCHVHNPSSPDLSPEQLGFPCDVDAALMHDGHVYAFKGNDYYRYDTRQNQGRLVGRTLDWTIDAVQCP</sequence>
<dbReference type="Gene3D" id="2.110.10.10">
    <property type="entry name" value="Hemopexin-like domain"/>
    <property type="match status" value="2"/>
</dbReference>
<dbReference type="InterPro" id="IPR051057">
    <property type="entry name" value="PI-PLC_domain"/>
</dbReference>
<dbReference type="InterPro" id="IPR036375">
    <property type="entry name" value="Hemopexin-like_dom_sf"/>
</dbReference>
<dbReference type="PANTHER" id="PTHR13593">
    <property type="match status" value="1"/>
</dbReference>
<protein>
    <submittedName>
        <fullName evidence="3">Uncharacterized protein LOC101851368</fullName>
    </submittedName>
</protein>
<evidence type="ECO:0000313" key="2">
    <source>
        <dbReference type="Proteomes" id="UP000694888"/>
    </source>
</evidence>
<feature type="repeat" description="Hemopexin" evidence="1">
    <location>
        <begin position="439"/>
        <end position="483"/>
    </location>
</feature>
<dbReference type="SUPFAM" id="SSF51695">
    <property type="entry name" value="PLC-like phosphodiesterases"/>
    <property type="match status" value="1"/>
</dbReference>
<dbReference type="RefSeq" id="XP_012943202.2">
    <property type="nucleotide sequence ID" value="XM_013087748.2"/>
</dbReference>
<gene>
    <name evidence="3" type="primary">LOC101851368</name>
</gene>
<evidence type="ECO:0000256" key="1">
    <source>
        <dbReference type="PROSITE-ProRule" id="PRU01011"/>
    </source>
</evidence>